<protein>
    <submittedName>
        <fullName evidence="4">Ankyrin repeat-containing domain protein</fullName>
    </submittedName>
</protein>
<evidence type="ECO:0000313" key="5">
    <source>
        <dbReference type="Proteomes" id="UP001275084"/>
    </source>
</evidence>
<organism evidence="4 5">
    <name type="scientific">Lasiosphaeria hispida</name>
    <dbReference type="NCBI Taxonomy" id="260671"/>
    <lineage>
        <taxon>Eukaryota</taxon>
        <taxon>Fungi</taxon>
        <taxon>Dikarya</taxon>
        <taxon>Ascomycota</taxon>
        <taxon>Pezizomycotina</taxon>
        <taxon>Sordariomycetes</taxon>
        <taxon>Sordariomycetidae</taxon>
        <taxon>Sordariales</taxon>
        <taxon>Lasiosphaeriaceae</taxon>
        <taxon>Lasiosphaeria</taxon>
    </lineage>
</organism>
<keyword evidence="2 3" id="KW-0040">ANK repeat</keyword>
<evidence type="ECO:0000256" key="1">
    <source>
        <dbReference type="ARBA" id="ARBA00022737"/>
    </source>
</evidence>
<dbReference type="PROSITE" id="PS50297">
    <property type="entry name" value="ANK_REP_REGION"/>
    <property type="match status" value="1"/>
</dbReference>
<evidence type="ECO:0000256" key="3">
    <source>
        <dbReference type="PROSITE-ProRule" id="PRU00023"/>
    </source>
</evidence>
<dbReference type="Proteomes" id="UP001275084">
    <property type="component" value="Unassembled WGS sequence"/>
</dbReference>
<dbReference type="InterPro" id="IPR050776">
    <property type="entry name" value="Ank_Repeat/CDKN_Inhibitor"/>
</dbReference>
<proteinExistence type="predicted"/>
<keyword evidence="5" id="KW-1185">Reference proteome</keyword>
<keyword evidence="1" id="KW-0677">Repeat</keyword>
<evidence type="ECO:0000313" key="4">
    <source>
        <dbReference type="EMBL" id="KAK3349045.1"/>
    </source>
</evidence>
<dbReference type="AlphaFoldDB" id="A0AAJ0MCC4"/>
<reference evidence="4" key="1">
    <citation type="journal article" date="2023" name="Mol. Phylogenet. Evol.">
        <title>Genome-scale phylogeny and comparative genomics of the fungal order Sordariales.</title>
        <authorList>
            <person name="Hensen N."/>
            <person name="Bonometti L."/>
            <person name="Westerberg I."/>
            <person name="Brannstrom I.O."/>
            <person name="Guillou S."/>
            <person name="Cros-Aarteil S."/>
            <person name="Calhoun S."/>
            <person name="Haridas S."/>
            <person name="Kuo A."/>
            <person name="Mondo S."/>
            <person name="Pangilinan J."/>
            <person name="Riley R."/>
            <person name="LaButti K."/>
            <person name="Andreopoulos B."/>
            <person name="Lipzen A."/>
            <person name="Chen C."/>
            <person name="Yan M."/>
            <person name="Daum C."/>
            <person name="Ng V."/>
            <person name="Clum A."/>
            <person name="Steindorff A."/>
            <person name="Ohm R.A."/>
            <person name="Martin F."/>
            <person name="Silar P."/>
            <person name="Natvig D.O."/>
            <person name="Lalanne C."/>
            <person name="Gautier V."/>
            <person name="Ament-Velasquez S.L."/>
            <person name="Kruys A."/>
            <person name="Hutchinson M.I."/>
            <person name="Powell A.J."/>
            <person name="Barry K."/>
            <person name="Miller A.N."/>
            <person name="Grigoriev I.V."/>
            <person name="Debuchy R."/>
            <person name="Gladieux P."/>
            <person name="Hiltunen Thoren M."/>
            <person name="Johannesson H."/>
        </authorList>
    </citation>
    <scope>NUCLEOTIDE SEQUENCE</scope>
    <source>
        <strain evidence="4">CBS 955.72</strain>
    </source>
</reference>
<dbReference type="EMBL" id="JAUIQD010000005">
    <property type="protein sequence ID" value="KAK3349045.1"/>
    <property type="molecule type" value="Genomic_DNA"/>
</dbReference>
<name>A0AAJ0MCC4_9PEZI</name>
<feature type="repeat" description="ANK" evidence="3">
    <location>
        <begin position="90"/>
        <end position="122"/>
    </location>
</feature>
<dbReference type="InterPro" id="IPR036770">
    <property type="entry name" value="Ankyrin_rpt-contain_sf"/>
</dbReference>
<dbReference type="SUPFAM" id="SSF48403">
    <property type="entry name" value="Ankyrin repeat"/>
    <property type="match status" value="1"/>
</dbReference>
<dbReference type="Pfam" id="PF12796">
    <property type="entry name" value="Ank_2"/>
    <property type="match status" value="1"/>
</dbReference>
<reference evidence="4" key="2">
    <citation type="submission" date="2023-06" db="EMBL/GenBank/DDBJ databases">
        <authorList>
            <consortium name="Lawrence Berkeley National Laboratory"/>
            <person name="Haridas S."/>
            <person name="Hensen N."/>
            <person name="Bonometti L."/>
            <person name="Westerberg I."/>
            <person name="Brannstrom I.O."/>
            <person name="Guillou S."/>
            <person name="Cros-Aarteil S."/>
            <person name="Calhoun S."/>
            <person name="Kuo A."/>
            <person name="Mondo S."/>
            <person name="Pangilinan J."/>
            <person name="Riley R."/>
            <person name="Labutti K."/>
            <person name="Andreopoulos B."/>
            <person name="Lipzen A."/>
            <person name="Chen C."/>
            <person name="Yanf M."/>
            <person name="Daum C."/>
            <person name="Ng V."/>
            <person name="Clum A."/>
            <person name="Steindorff A."/>
            <person name="Ohm R."/>
            <person name="Martin F."/>
            <person name="Silar P."/>
            <person name="Natvig D."/>
            <person name="Lalanne C."/>
            <person name="Gautier V."/>
            <person name="Ament-Velasquez S.L."/>
            <person name="Kruys A."/>
            <person name="Hutchinson M.I."/>
            <person name="Powell A.J."/>
            <person name="Barry K."/>
            <person name="Miller A.N."/>
            <person name="Grigoriev I.V."/>
            <person name="Debuchy R."/>
            <person name="Gladieux P."/>
            <person name="Thoren M.H."/>
            <person name="Johannesson H."/>
        </authorList>
    </citation>
    <scope>NUCLEOTIDE SEQUENCE</scope>
    <source>
        <strain evidence="4">CBS 955.72</strain>
    </source>
</reference>
<comment type="caution">
    <text evidence="4">The sequence shown here is derived from an EMBL/GenBank/DDBJ whole genome shotgun (WGS) entry which is preliminary data.</text>
</comment>
<dbReference type="PANTHER" id="PTHR24201">
    <property type="entry name" value="ANK_REP_REGION DOMAIN-CONTAINING PROTEIN"/>
    <property type="match status" value="1"/>
</dbReference>
<dbReference type="SMART" id="SM00248">
    <property type="entry name" value="ANK"/>
    <property type="match status" value="3"/>
</dbReference>
<accession>A0AAJ0MCC4</accession>
<gene>
    <name evidence="4" type="ORF">B0T25DRAFT_233105</name>
</gene>
<dbReference type="PROSITE" id="PS50088">
    <property type="entry name" value="ANK_REPEAT"/>
    <property type="match status" value="1"/>
</dbReference>
<dbReference type="InterPro" id="IPR002110">
    <property type="entry name" value="Ankyrin_rpt"/>
</dbReference>
<dbReference type="Gene3D" id="1.25.40.20">
    <property type="entry name" value="Ankyrin repeat-containing domain"/>
    <property type="match status" value="1"/>
</dbReference>
<sequence length="176" mass="18828">MEFIDMLASAGFTNINARSTERYTALHRVAAYGTSGDIQRLLRLGADPAMRTYKLLWTPVFAAAKLGNHDTFQALAAVSPERFIHASDVRGWTLLHVAVSSASFGIVEVLLAAGADPHRLSIPAAALLSNGLHGRCLAAADIVAHRGPGVLSAYRRALRSAGYDVDVDVDEQGDIF</sequence>
<evidence type="ECO:0000256" key="2">
    <source>
        <dbReference type="ARBA" id="ARBA00023043"/>
    </source>
</evidence>